<feature type="region of interest" description="Disordered" evidence="1">
    <location>
        <begin position="43"/>
        <end position="80"/>
    </location>
</feature>
<gene>
    <name evidence="3" type="ORF">CAP51_16015</name>
</gene>
<dbReference type="EMBL" id="NEXX01000007">
    <property type="protein sequence ID" value="OUY05733.1"/>
    <property type="molecule type" value="Genomic_DNA"/>
</dbReference>
<feature type="chain" id="PRO_5013301331" evidence="2">
    <location>
        <begin position="22"/>
        <end position="80"/>
    </location>
</feature>
<feature type="signal peptide" evidence="2">
    <location>
        <begin position="1"/>
        <end position="21"/>
    </location>
</feature>
<dbReference type="Proteomes" id="UP000196536">
    <property type="component" value="Unassembled WGS sequence"/>
</dbReference>
<accession>A0A1Z9YU83</accession>
<name>A0A1Z9YU83_9GAMM</name>
<evidence type="ECO:0000256" key="2">
    <source>
        <dbReference type="SAM" id="SignalP"/>
    </source>
</evidence>
<dbReference type="AlphaFoldDB" id="A0A1Z9YU83"/>
<reference evidence="3 4" key="1">
    <citation type="submission" date="2017-05" db="EMBL/GenBank/DDBJ databases">
        <title>Acinetobacter populi ANC 5415 (= PBJ7), whole genome shotgun sequencing project.</title>
        <authorList>
            <person name="Nemec A."/>
            <person name="Radolfova-Krizova L."/>
        </authorList>
    </citation>
    <scope>NUCLEOTIDE SEQUENCE [LARGE SCALE GENOMIC DNA]</scope>
    <source>
        <strain evidence="3 4">PBJ7</strain>
    </source>
</reference>
<comment type="caution">
    <text evidence="3">The sequence shown here is derived from an EMBL/GenBank/DDBJ whole genome shotgun (WGS) entry which is preliminary data.</text>
</comment>
<evidence type="ECO:0000313" key="3">
    <source>
        <dbReference type="EMBL" id="OUY05733.1"/>
    </source>
</evidence>
<sequence length="80" mass="8247">MKLVQALLISGLSALSISAFAAETQELGQAEAGTQQPVIVTTQADGTQDPNAAVAAQPQTEQPGAQDAAIDEDQNKQVQE</sequence>
<dbReference type="OrthoDB" id="9964357at2"/>
<keyword evidence="2" id="KW-0732">Signal</keyword>
<dbReference type="RefSeq" id="WP_087621765.1">
    <property type="nucleotide sequence ID" value="NZ_JAKVJF010000004.1"/>
</dbReference>
<protein>
    <submittedName>
        <fullName evidence="3">Uncharacterized protein</fullName>
    </submittedName>
</protein>
<keyword evidence="4" id="KW-1185">Reference proteome</keyword>
<evidence type="ECO:0000313" key="4">
    <source>
        <dbReference type="Proteomes" id="UP000196536"/>
    </source>
</evidence>
<organism evidence="3 4">
    <name type="scientific">Acinetobacter populi</name>
    <dbReference type="NCBI Taxonomy" id="1582270"/>
    <lineage>
        <taxon>Bacteria</taxon>
        <taxon>Pseudomonadati</taxon>
        <taxon>Pseudomonadota</taxon>
        <taxon>Gammaproteobacteria</taxon>
        <taxon>Moraxellales</taxon>
        <taxon>Moraxellaceae</taxon>
        <taxon>Acinetobacter</taxon>
    </lineage>
</organism>
<proteinExistence type="predicted"/>
<evidence type="ECO:0000256" key="1">
    <source>
        <dbReference type="SAM" id="MobiDB-lite"/>
    </source>
</evidence>